<feature type="DNA-binding region" description="HMG box" evidence="1">
    <location>
        <begin position="10"/>
        <end position="74"/>
    </location>
</feature>
<keyword evidence="4" id="KW-1185">Reference proteome</keyword>
<reference evidence="5" key="1">
    <citation type="submission" date="2025-08" db="UniProtKB">
        <authorList>
            <consortium name="RefSeq"/>
        </authorList>
    </citation>
    <scope>IDENTIFICATION</scope>
</reference>
<dbReference type="GO" id="GO:0003677">
    <property type="term" value="F:DNA binding"/>
    <property type="evidence" value="ECO:0007669"/>
    <property type="project" value="UniProtKB-UniRule"/>
</dbReference>
<sequence>MNQESVKPKKKCKPQPYWIFALEYQKKHHIPDIETLKIVTDEPWRKMTEEERRPYREKARQQRGQIEPEPCPRKDCQHNVEALEILKKANESLRQQYWQYKEITERKILNLENKSLPEPTEEEIRRRNRLTPTAWSPAEIDYLHSSEDDSK</sequence>
<organism evidence="4 5">
    <name type="scientific">Galendromus occidentalis</name>
    <name type="common">western predatory mite</name>
    <dbReference type="NCBI Taxonomy" id="34638"/>
    <lineage>
        <taxon>Eukaryota</taxon>
        <taxon>Metazoa</taxon>
        <taxon>Ecdysozoa</taxon>
        <taxon>Arthropoda</taxon>
        <taxon>Chelicerata</taxon>
        <taxon>Arachnida</taxon>
        <taxon>Acari</taxon>
        <taxon>Parasitiformes</taxon>
        <taxon>Mesostigmata</taxon>
        <taxon>Gamasina</taxon>
        <taxon>Phytoseioidea</taxon>
        <taxon>Phytoseiidae</taxon>
        <taxon>Typhlodrominae</taxon>
        <taxon>Galendromus</taxon>
    </lineage>
</organism>
<dbReference type="Pfam" id="PF09011">
    <property type="entry name" value="HMG_box_2"/>
    <property type="match status" value="1"/>
</dbReference>
<dbReference type="PROSITE" id="PS50118">
    <property type="entry name" value="HMG_BOX_2"/>
    <property type="match status" value="1"/>
</dbReference>
<evidence type="ECO:0000259" key="3">
    <source>
        <dbReference type="PROSITE" id="PS50118"/>
    </source>
</evidence>
<evidence type="ECO:0000256" key="2">
    <source>
        <dbReference type="SAM" id="MobiDB-lite"/>
    </source>
</evidence>
<dbReference type="GeneID" id="108864051"/>
<keyword evidence="1" id="KW-0539">Nucleus</keyword>
<dbReference type="InterPro" id="IPR009071">
    <property type="entry name" value="HMG_box_dom"/>
</dbReference>
<keyword evidence="1" id="KW-0238">DNA-binding</keyword>
<dbReference type="Gene3D" id="1.10.30.10">
    <property type="entry name" value="High mobility group box domain"/>
    <property type="match status" value="1"/>
</dbReference>
<proteinExistence type="predicted"/>
<dbReference type="SUPFAM" id="SSF47095">
    <property type="entry name" value="HMG-box"/>
    <property type="match status" value="1"/>
</dbReference>
<dbReference type="RefSeq" id="XP_018494447.1">
    <property type="nucleotide sequence ID" value="XM_018638931.1"/>
</dbReference>
<dbReference type="Proteomes" id="UP000694867">
    <property type="component" value="Unplaced"/>
</dbReference>
<dbReference type="KEGG" id="goe:108864051"/>
<feature type="domain" description="HMG box" evidence="3">
    <location>
        <begin position="10"/>
        <end position="74"/>
    </location>
</feature>
<dbReference type="AlphaFoldDB" id="A0AAJ7L5E0"/>
<evidence type="ECO:0000313" key="5">
    <source>
        <dbReference type="RefSeq" id="XP_018494447.1"/>
    </source>
</evidence>
<accession>A0AAJ7L5E0</accession>
<protein>
    <submittedName>
        <fullName evidence="5">Uncharacterized protein LOC108864051</fullName>
    </submittedName>
</protein>
<gene>
    <name evidence="5" type="primary">LOC108864051</name>
</gene>
<evidence type="ECO:0000313" key="4">
    <source>
        <dbReference type="Proteomes" id="UP000694867"/>
    </source>
</evidence>
<name>A0AAJ7L5E0_9ACAR</name>
<feature type="compositionally biased region" description="Basic and acidic residues" evidence="2">
    <location>
        <begin position="47"/>
        <end position="60"/>
    </location>
</feature>
<feature type="region of interest" description="Disordered" evidence="2">
    <location>
        <begin position="47"/>
        <end position="73"/>
    </location>
</feature>
<dbReference type="InterPro" id="IPR036910">
    <property type="entry name" value="HMG_box_dom_sf"/>
</dbReference>
<evidence type="ECO:0000256" key="1">
    <source>
        <dbReference type="PROSITE-ProRule" id="PRU00267"/>
    </source>
</evidence>
<dbReference type="GO" id="GO:0005634">
    <property type="term" value="C:nucleus"/>
    <property type="evidence" value="ECO:0007669"/>
    <property type="project" value="UniProtKB-UniRule"/>
</dbReference>